<sequence>MKKWIYRILMIICIGVFAFSAYQLWTIYNTQDTVKKETEELEKLVVSSDDANLLEPDWDQLLAQNPDIVGWIYIPGCEISYPVVQGSDNSFYLDHTISGEYNRMGSIFLDAQASSDFSQDNSIVYGHSVDIGGMFTNLANFDDQSFFNEHSVFYLLTPTQNYKCSIVCFAKTTDGSVYYTTSFGSYRNERLSEMMASAQYANEVDTSNGSFITLSTCDLDYGFDSNQRLVLMGKLEPTQESIEIVD</sequence>
<protein>
    <submittedName>
        <fullName evidence="3">Class B sortase</fullName>
        <ecNumber evidence="3 4">3.4.22.71</ecNumber>
    </submittedName>
    <submittedName>
        <fullName evidence="4">SrtB family sortase</fullName>
    </submittedName>
</protein>
<reference evidence="3" key="2">
    <citation type="submission" date="2023-01" db="EMBL/GenBank/DDBJ databases">
        <title>Human gut microbiome strain richness.</title>
        <authorList>
            <person name="Chen-Liaw A."/>
        </authorList>
    </citation>
    <scope>NUCLEOTIDE SEQUENCE</scope>
    <source>
        <strain evidence="3">D8_m1001271B151109d0_201107</strain>
    </source>
</reference>
<dbReference type="EC" id="3.4.22.71" evidence="3 4"/>
<dbReference type="AlphaFoldDB" id="A0A3E3E3X0"/>
<evidence type="ECO:0000313" key="5">
    <source>
        <dbReference type="Proteomes" id="UP000260721"/>
    </source>
</evidence>
<dbReference type="STRING" id="1123313.GCA_000420345_01414"/>
<dbReference type="Pfam" id="PF04203">
    <property type="entry name" value="Sortase"/>
    <property type="match status" value="1"/>
</dbReference>
<evidence type="ECO:0000256" key="2">
    <source>
        <dbReference type="PIRSR" id="PIRSR605754-1"/>
    </source>
</evidence>
<feature type="active site" description="Acyl-thioester intermediate" evidence="2">
    <location>
        <position position="217"/>
    </location>
</feature>
<dbReference type="Gene3D" id="2.40.260.10">
    <property type="entry name" value="Sortase"/>
    <property type="match status" value="1"/>
</dbReference>
<dbReference type="CDD" id="cd05826">
    <property type="entry name" value="Sortase_B"/>
    <property type="match status" value="1"/>
</dbReference>
<dbReference type="RefSeq" id="WP_117446396.1">
    <property type="nucleotide sequence ID" value="NZ_CALCIP010000014.1"/>
</dbReference>
<proteinExistence type="predicted"/>
<dbReference type="InterPro" id="IPR023365">
    <property type="entry name" value="Sortase_dom-sf"/>
</dbReference>
<organism evidence="4 5">
    <name type="scientific">Faecalicoccus pleomorphus</name>
    <dbReference type="NCBI Taxonomy" id="1323"/>
    <lineage>
        <taxon>Bacteria</taxon>
        <taxon>Bacillati</taxon>
        <taxon>Bacillota</taxon>
        <taxon>Erysipelotrichia</taxon>
        <taxon>Erysipelotrichales</taxon>
        <taxon>Erysipelotrichaceae</taxon>
        <taxon>Faecalicoccus</taxon>
    </lineage>
</organism>
<dbReference type="GO" id="GO:0016787">
    <property type="term" value="F:hydrolase activity"/>
    <property type="evidence" value="ECO:0007669"/>
    <property type="project" value="UniProtKB-KW"/>
</dbReference>
<comment type="caution">
    <text evidence="4">The sequence shown here is derived from an EMBL/GenBank/DDBJ whole genome shotgun (WGS) entry which is preliminary data.</text>
</comment>
<evidence type="ECO:0000313" key="3">
    <source>
        <dbReference type="EMBL" id="MDB7981959.1"/>
    </source>
</evidence>
<dbReference type="Proteomes" id="UP001212981">
    <property type="component" value="Unassembled WGS sequence"/>
</dbReference>
<evidence type="ECO:0000256" key="1">
    <source>
        <dbReference type="ARBA" id="ARBA00022801"/>
    </source>
</evidence>
<dbReference type="NCBIfam" id="TIGR03064">
    <property type="entry name" value="sortase_srtB"/>
    <property type="match status" value="1"/>
</dbReference>
<dbReference type="SUPFAM" id="SSF63817">
    <property type="entry name" value="Sortase"/>
    <property type="match status" value="1"/>
</dbReference>
<dbReference type="InterPro" id="IPR005754">
    <property type="entry name" value="Sortase"/>
</dbReference>
<evidence type="ECO:0000313" key="4">
    <source>
        <dbReference type="EMBL" id="RGD76275.1"/>
    </source>
</evidence>
<dbReference type="EMBL" id="JAQLXO010000003">
    <property type="protein sequence ID" value="MDB7981959.1"/>
    <property type="molecule type" value="Genomic_DNA"/>
</dbReference>
<dbReference type="EMBL" id="QUSK01000014">
    <property type="protein sequence ID" value="RGD76275.1"/>
    <property type="molecule type" value="Genomic_DNA"/>
</dbReference>
<feature type="active site" description="Proton donor/acceptor" evidence="2">
    <location>
        <position position="127"/>
    </location>
</feature>
<accession>A0A3E3E3X0</accession>
<dbReference type="Proteomes" id="UP000260721">
    <property type="component" value="Unassembled WGS sequence"/>
</dbReference>
<keyword evidence="1 4" id="KW-0378">Hydrolase</keyword>
<gene>
    <name evidence="4" type="primary">srtB</name>
    <name evidence="4" type="ORF">DXC78_07170</name>
    <name evidence="3" type="ORF">PND82_03890</name>
</gene>
<dbReference type="InterPro" id="IPR009835">
    <property type="entry name" value="SrtB"/>
</dbReference>
<name>A0A3E3E3X0_9FIRM</name>
<reference evidence="4 5" key="1">
    <citation type="submission" date="2018-08" db="EMBL/GenBank/DDBJ databases">
        <title>A genome reference for cultivated species of the human gut microbiota.</title>
        <authorList>
            <person name="Zou Y."/>
            <person name="Xue W."/>
            <person name="Luo G."/>
        </authorList>
    </citation>
    <scope>NUCLEOTIDE SEQUENCE [LARGE SCALE GENOMIC DNA]</scope>
    <source>
        <strain evidence="4 5">TF08-11</strain>
    </source>
</reference>